<dbReference type="GO" id="GO:0003677">
    <property type="term" value="F:DNA binding"/>
    <property type="evidence" value="ECO:0007669"/>
    <property type="project" value="UniProtKB-KW"/>
</dbReference>
<proteinExistence type="predicted"/>
<dbReference type="STRING" id="536979.SAMN04488055_5458"/>
<evidence type="ECO:0000313" key="3">
    <source>
        <dbReference type="Proteomes" id="UP000185003"/>
    </source>
</evidence>
<evidence type="ECO:0000313" key="2">
    <source>
        <dbReference type="EMBL" id="SIO53673.1"/>
    </source>
</evidence>
<dbReference type="RefSeq" id="WP_074242682.1">
    <property type="nucleotide sequence ID" value="NZ_FSRA01000002.1"/>
</dbReference>
<dbReference type="AlphaFoldDB" id="A0A1N6KB48"/>
<dbReference type="Gene3D" id="3.30.950.30">
    <property type="entry name" value="Schlafen, AAA domain"/>
    <property type="match status" value="1"/>
</dbReference>
<dbReference type="OrthoDB" id="667662at2"/>
<name>A0A1N6KB48_9BACT</name>
<feature type="domain" description="Schlafen AlbA-2" evidence="1">
    <location>
        <begin position="24"/>
        <end position="161"/>
    </location>
</feature>
<dbReference type="Proteomes" id="UP000185003">
    <property type="component" value="Unassembled WGS sequence"/>
</dbReference>
<keyword evidence="2" id="KW-0238">DNA-binding</keyword>
<dbReference type="EMBL" id="FSRA01000002">
    <property type="protein sequence ID" value="SIO53673.1"/>
    <property type="molecule type" value="Genomic_DNA"/>
</dbReference>
<reference evidence="2 3" key="1">
    <citation type="submission" date="2016-11" db="EMBL/GenBank/DDBJ databases">
        <authorList>
            <person name="Jaros S."/>
            <person name="Januszkiewicz K."/>
            <person name="Wedrychowicz H."/>
        </authorList>
    </citation>
    <scope>NUCLEOTIDE SEQUENCE [LARGE SCALE GENOMIC DNA]</scope>
    <source>
        <strain evidence="2 3">DSM 24787</strain>
    </source>
</reference>
<evidence type="ECO:0000259" key="1">
    <source>
        <dbReference type="Pfam" id="PF04326"/>
    </source>
</evidence>
<sequence>MIPPKISEQVIQLIQQSLSGLEAENPKVDFKEKWYDLKDKRGISEFIKDTSAIANTFGLEGLIIIGYDDKTKTFTDASFSHCGLRDSADLYSLIVRHVSDAFEINYYETEYEKNILGVLHIPPSLHKPHLIRNYQTFDKNGLIKSEVEQRIFVRKNTGTFPATKYDLELMYYDRKNIIPEYELHVTIDLKIPDIGPSRHLQNGKYHCIGVTASINFTFENTGRRPLSFKFLELTMALYEDSGASEKISFRSKSLLSPDWFHGGVLKSQEIRLARINLESLSFSGWGIESATNKVNEFKSQGKDLIIKDFLVHTTNNVTIIPRVIIA</sequence>
<dbReference type="Pfam" id="PF04326">
    <property type="entry name" value="SLFN_AlbA_2"/>
    <property type="match status" value="1"/>
</dbReference>
<gene>
    <name evidence="2" type="ORF">SAMN04488055_5458</name>
</gene>
<protein>
    <submittedName>
        <fullName evidence="2">Putative DNA-binding domain-containing protein</fullName>
    </submittedName>
</protein>
<organism evidence="2 3">
    <name type="scientific">Chitinophaga niabensis</name>
    <dbReference type="NCBI Taxonomy" id="536979"/>
    <lineage>
        <taxon>Bacteria</taxon>
        <taxon>Pseudomonadati</taxon>
        <taxon>Bacteroidota</taxon>
        <taxon>Chitinophagia</taxon>
        <taxon>Chitinophagales</taxon>
        <taxon>Chitinophagaceae</taxon>
        <taxon>Chitinophaga</taxon>
    </lineage>
</organism>
<dbReference type="InterPro" id="IPR038461">
    <property type="entry name" value="Schlafen_AlbA_2_dom_sf"/>
</dbReference>
<dbReference type="InterPro" id="IPR007421">
    <property type="entry name" value="Schlafen_AlbA_2_dom"/>
</dbReference>
<accession>A0A1N6KB48</accession>
<keyword evidence="3" id="KW-1185">Reference proteome</keyword>